<evidence type="ECO:0000313" key="2">
    <source>
        <dbReference type="Proteomes" id="UP000588586"/>
    </source>
</evidence>
<sequence>MSADPLRLRDLAQRLDAEAEQARALARRVDAVSGVAWQSAAAEAFRERVAEAAIRLRHTATRLDEAADLTRAHALAVERAITALAEVAHDAAAAAQEVGTAVPRAVATGADDAARWAARHAGDVVAGGWRSPD</sequence>
<dbReference type="Gene3D" id="1.10.287.1060">
    <property type="entry name" value="ESAT-6-like"/>
    <property type="match status" value="1"/>
</dbReference>
<evidence type="ECO:0000313" key="1">
    <source>
        <dbReference type="EMBL" id="NNM47567.1"/>
    </source>
</evidence>
<name>A0A849HSI8_9MICO</name>
<dbReference type="EMBL" id="JABEPQ010000004">
    <property type="protein sequence ID" value="NNM47567.1"/>
    <property type="molecule type" value="Genomic_DNA"/>
</dbReference>
<organism evidence="1 2">
    <name type="scientific">Knoellia koreensis</name>
    <dbReference type="NCBI Taxonomy" id="2730921"/>
    <lineage>
        <taxon>Bacteria</taxon>
        <taxon>Bacillati</taxon>
        <taxon>Actinomycetota</taxon>
        <taxon>Actinomycetes</taxon>
        <taxon>Micrococcales</taxon>
        <taxon>Intrasporangiaceae</taxon>
        <taxon>Knoellia</taxon>
    </lineage>
</organism>
<gene>
    <name evidence="1" type="ORF">HJG52_16370</name>
</gene>
<protein>
    <submittedName>
        <fullName evidence="1">Uncharacterized protein</fullName>
    </submittedName>
</protein>
<dbReference type="Proteomes" id="UP000588586">
    <property type="component" value="Unassembled WGS sequence"/>
</dbReference>
<proteinExistence type="predicted"/>
<dbReference type="AlphaFoldDB" id="A0A849HSI8"/>
<comment type="caution">
    <text evidence="1">The sequence shown here is derived from an EMBL/GenBank/DDBJ whole genome shotgun (WGS) entry which is preliminary data.</text>
</comment>
<dbReference type="RefSeq" id="WP_171244696.1">
    <property type="nucleotide sequence ID" value="NZ_JABEPQ010000004.1"/>
</dbReference>
<reference evidence="1 2" key="1">
    <citation type="submission" date="2020-04" db="EMBL/GenBank/DDBJ databases">
        <title>Knoellia sp. isolate from air conditioner.</title>
        <authorList>
            <person name="Chea S."/>
            <person name="Kim D.-U."/>
        </authorList>
    </citation>
    <scope>NUCLEOTIDE SEQUENCE [LARGE SCALE GENOMIC DNA]</scope>
    <source>
        <strain evidence="1 2">DB2414S</strain>
    </source>
</reference>
<accession>A0A849HSI8</accession>
<keyword evidence="2" id="KW-1185">Reference proteome</keyword>